<protein>
    <submittedName>
        <fullName evidence="2">Uncharacterized protein</fullName>
    </submittedName>
</protein>
<dbReference type="RefSeq" id="WP_358638806.1">
    <property type="nucleotide sequence ID" value="NZ_JBFACG010000039.1"/>
</dbReference>
<accession>A0ABW8LUE3</accession>
<sequence length="58" mass="6483">MTRWKSAIGLVFCLGVMQQANTPGELYYSAAWQDFSLIGSVVFLVMLCIGPRKNGREK</sequence>
<dbReference type="Proteomes" id="UP001620295">
    <property type="component" value="Unassembled WGS sequence"/>
</dbReference>
<evidence type="ECO:0000313" key="3">
    <source>
        <dbReference type="Proteomes" id="UP001620295"/>
    </source>
</evidence>
<comment type="caution">
    <text evidence="2">The sequence shown here is derived from an EMBL/GenBank/DDBJ whole genome shotgun (WGS) entry which is preliminary data.</text>
</comment>
<evidence type="ECO:0000256" key="1">
    <source>
        <dbReference type="SAM" id="Phobius"/>
    </source>
</evidence>
<keyword evidence="1" id="KW-0812">Transmembrane</keyword>
<name>A0ABW8LUE3_9ACTN</name>
<feature type="transmembrane region" description="Helical" evidence="1">
    <location>
        <begin position="30"/>
        <end position="49"/>
    </location>
</feature>
<organism evidence="2 3">
    <name type="scientific">Streptomyces milbemycinicus</name>
    <dbReference type="NCBI Taxonomy" id="476552"/>
    <lineage>
        <taxon>Bacteria</taxon>
        <taxon>Bacillati</taxon>
        <taxon>Actinomycetota</taxon>
        <taxon>Actinomycetes</taxon>
        <taxon>Kitasatosporales</taxon>
        <taxon>Streptomycetaceae</taxon>
        <taxon>Streptomyces</taxon>
    </lineage>
</organism>
<evidence type="ECO:0000313" key="2">
    <source>
        <dbReference type="EMBL" id="MFK4269543.1"/>
    </source>
</evidence>
<gene>
    <name evidence="2" type="ORF">ACI2L5_32090</name>
</gene>
<dbReference type="EMBL" id="JBJDQH010000011">
    <property type="protein sequence ID" value="MFK4269543.1"/>
    <property type="molecule type" value="Genomic_DNA"/>
</dbReference>
<keyword evidence="1" id="KW-1133">Transmembrane helix</keyword>
<proteinExistence type="predicted"/>
<reference evidence="2 3" key="1">
    <citation type="submission" date="2024-11" db="EMBL/GenBank/DDBJ databases">
        <title>The Natural Products Discovery Center: Release of the First 8490 Sequenced Strains for Exploring Actinobacteria Biosynthetic Diversity.</title>
        <authorList>
            <person name="Kalkreuter E."/>
            <person name="Kautsar S.A."/>
            <person name="Yang D."/>
            <person name="Bader C.D."/>
            <person name="Teijaro C.N."/>
            <person name="Fluegel L."/>
            <person name="Davis C.M."/>
            <person name="Simpson J.R."/>
            <person name="Lauterbach L."/>
            <person name="Steele A.D."/>
            <person name="Gui C."/>
            <person name="Meng S."/>
            <person name="Li G."/>
            <person name="Viehrig K."/>
            <person name="Ye F."/>
            <person name="Su P."/>
            <person name="Kiefer A.F."/>
            <person name="Nichols A."/>
            <person name="Cepeda A.J."/>
            <person name="Yan W."/>
            <person name="Fan B."/>
            <person name="Jiang Y."/>
            <person name="Adhikari A."/>
            <person name="Zheng C.-J."/>
            <person name="Schuster L."/>
            <person name="Cowan T.M."/>
            <person name="Smanski M.J."/>
            <person name="Chevrette M.G."/>
            <person name="De Carvalho L.P.S."/>
            <person name="Shen B."/>
        </authorList>
    </citation>
    <scope>NUCLEOTIDE SEQUENCE [LARGE SCALE GENOMIC DNA]</scope>
    <source>
        <strain evidence="2 3">NPDC020863</strain>
    </source>
</reference>
<keyword evidence="3" id="KW-1185">Reference proteome</keyword>
<keyword evidence="1" id="KW-0472">Membrane</keyword>